<dbReference type="Gene3D" id="2.150.10.10">
    <property type="entry name" value="Serralysin-like metalloprotease, C-terminal"/>
    <property type="match status" value="1"/>
</dbReference>
<organism evidence="5 6">
    <name type="scientific">Potamilus streckersoni</name>
    <dbReference type="NCBI Taxonomy" id="2493646"/>
    <lineage>
        <taxon>Eukaryota</taxon>
        <taxon>Metazoa</taxon>
        <taxon>Spiralia</taxon>
        <taxon>Lophotrochozoa</taxon>
        <taxon>Mollusca</taxon>
        <taxon>Bivalvia</taxon>
        <taxon>Autobranchia</taxon>
        <taxon>Heteroconchia</taxon>
        <taxon>Palaeoheterodonta</taxon>
        <taxon>Unionida</taxon>
        <taxon>Unionoidea</taxon>
        <taxon>Unionidae</taxon>
        <taxon>Ambleminae</taxon>
        <taxon>Lampsilini</taxon>
        <taxon>Potamilus</taxon>
    </lineage>
</organism>
<dbReference type="CDD" id="cd02966">
    <property type="entry name" value="TlpA_like_family"/>
    <property type="match status" value="1"/>
</dbReference>
<dbReference type="InterPro" id="IPR036249">
    <property type="entry name" value="Thioredoxin-like_sf"/>
</dbReference>
<dbReference type="AlphaFoldDB" id="A0AAE0T804"/>
<comment type="caution">
    <text evidence="5">The sequence shown here is derived from an EMBL/GenBank/DDBJ whole genome shotgun (WGS) entry which is preliminary data.</text>
</comment>
<dbReference type="GO" id="GO:0016491">
    <property type="term" value="F:oxidoreductase activity"/>
    <property type="evidence" value="ECO:0007669"/>
    <property type="project" value="InterPro"/>
</dbReference>
<evidence type="ECO:0000256" key="1">
    <source>
        <dbReference type="ARBA" id="ARBA00004196"/>
    </source>
</evidence>
<dbReference type="Pfam" id="PF09479">
    <property type="entry name" value="Flg_new"/>
    <property type="match status" value="1"/>
</dbReference>
<sequence>MVKGKYLLGTIVVFGVLLSATLFFVRCKSSEKQESQGAQQMSEGRTPSNDGGTSQQSPDFELTTMDGQALKLSNLKGKLVILNFWATWCPPCIQEIPDMIKLQEKYKNDNFTFVGIAIADEIDNVKSFVAEQNVNYPIAMGTQKIVDDYGGFNAIPTTFIISKEGNIMKKLTGLIGYDEFEDIIKTKYTITFNKNGGSDVASFTVASGNKATKLTDSTRTGYTFGGWYKEEAATTMFDFETEAVTATLPFTRSGRVHSRDISSLKGSEYFVSLTKLWCDVNQLETLDVCTNAALKTLWCYSNSLATLDLKGMCSATELKITTDGTGTNNNSGLTNFKIHSDLNTANVIDKGRAELKVVKDANTQLQSQTTCLRATHSGVESSSKEAMGSPNEAMGSPNEAMGSPKEAMGSPNEAMGSPKEAMGSPNEAMGSPNEAMGSPNEAMGSPNEALRAYN</sequence>
<dbReference type="PANTHER" id="PTHR42852:SF18">
    <property type="entry name" value="CHROMOSOME UNDETERMINED SCAFFOLD_47, WHOLE GENOME SHOTGUN SEQUENCE"/>
    <property type="match status" value="1"/>
</dbReference>
<feature type="compositionally biased region" description="Polar residues" evidence="2">
    <location>
        <begin position="35"/>
        <end position="58"/>
    </location>
</feature>
<keyword evidence="6" id="KW-1185">Reference proteome</keyword>
<evidence type="ECO:0000313" key="6">
    <source>
        <dbReference type="Proteomes" id="UP001195483"/>
    </source>
</evidence>
<dbReference type="SUPFAM" id="SSF52833">
    <property type="entry name" value="Thioredoxin-like"/>
    <property type="match status" value="1"/>
</dbReference>
<dbReference type="InterPro" id="IPR011049">
    <property type="entry name" value="Serralysin-like_metalloprot_C"/>
</dbReference>
<evidence type="ECO:0000259" key="4">
    <source>
        <dbReference type="PROSITE" id="PS51352"/>
    </source>
</evidence>
<dbReference type="Proteomes" id="UP001195483">
    <property type="component" value="Unassembled WGS sequence"/>
</dbReference>
<dbReference type="InterPro" id="IPR013766">
    <property type="entry name" value="Thioredoxin_domain"/>
</dbReference>
<dbReference type="Pfam" id="PF00578">
    <property type="entry name" value="AhpC-TSA"/>
    <property type="match status" value="1"/>
</dbReference>
<keyword evidence="3" id="KW-1133">Transmembrane helix</keyword>
<feature type="domain" description="Thioredoxin" evidence="4">
    <location>
        <begin position="51"/>
        <end position="189"/>
    </location>
</feature>
<keyword evidence="3" id="KW-0472">Membrane</keyword>
<evidence type="ECO:0000256" key="3">
    <source>
        <dbReference type="SAM" id="Phobius"/>
    </source>
</evidence>
<reference evidence="5" key="1">
    <citation type="journal article" date="2021" name="Genome Biol. Evol.">
        <title>A High-Quality Reference Genome for a Parasitic Bivalve with Doubly Uniparental Inheritance (Bivalvia: Unionida).</title>
        <authorList>
            <person name="Smith C.H."/>
        </authorList>
    </citation>
    <scope>NUCLEOTIDE SEQUENCE</scope>
    <source>
        <strain evidence="5">CHS0354</strain>
    </source>
</reference>
<dbReference type="PROSITE" id="PS51352">
    <property type="entry name" value="THIOREDOXIN_2"/>
    <property type="match status" value="1"/>
</dbReference>
<dbReference type="NCBIfam" id="TIGR02543">
    <property type="entry name" value="List_Bact_rpt"/>
    <property type="match status" value="1"/>
</dbReference>
<dbReference type="Gene3D" id="2.60.40.4270">
    <property type="entry name" value="Listeria-Bacteroides repeat domain"/>
    <property type="match status" value="1"/>
</dbReference>
<gene>
    <name evidence="5" type="ORF">CHS0354_000679</name>
</gene>
<protein>
    <recommendedName>
        <fullName evidence="4">Thioredoxin domain-containing protein</fullName>
    </recommendedName>
</protein>
<feature type="region of interest" description="Disordered" evidence="2">
    <location>
        <begin position="34"/>
        <end position="60"/>
    </location>
</feature>
<comment type="subcellular location">
    <subcellularLocation>
        <location evidence="1">Cell envelope</location>
    </subcellularLocation>
</comment>
<feature type="transmembrane region" description="Helical" evidence="3">
    <location>
        <begin position="6"/>
        <end position="25"/>
    </location>
</feature>
<evidence type="ECO:0000313" key="5">
    <source>
        <dbReference type="EMBL" id="KAK3605014.1"/>
    </source>
</evidence>
<name>A0AAE0T804_9BIVA</name>
<dbReference type="InterPro" id="IPR000866">
    <property type="entry name" value="AhpC/TSA"/>
</dbReference>
<dbReference type="GO" id="GO:0016209">
    <property type="term" value="F:antioxidant activity"/>
    <property type="evidence" value="ECO:0007669"/>
    <property type="project" value="InterPro"/>
</dbReference>
<dbReference type="InterPro" id="IPR042229">
    <property type="entry name" value="Listeria/Bacterioides_rpt_sf"/>
</dbReference>
<feature type="region of interest" description="Disordered" evidence="2">
    <location>
        <begin position="371"/>
        <end position="454"/>
    </location>
</feature>
<dbReference type="SUPFAM" id="SSF101967">
    <property type="entry name" value="Adhesin YadA, collagen-binding domain"/>
    <property type="match status" value="1"/>
</dbReference>
<dbReference type="PANTHER" id="PTHR42852">
    <property type="entry name" value="THIOL:DISULFIDE INTERCHANGE PROTEIN DSBE"/>
    <property type="match status" value="1"/>
</dbReference>
<dbReference type="InterPro" id="IPR050553">
    <property type="entry name" value="Thioredoxin_ResA/DsbE_sf"/>
</dbReference>
<reference evidence="5" key="2">
    <citation type="journal article" date="2021" name="Genome Biol. Evol.">
        <title>Developing a high-quality reference genome for a parasitic bivalve with doubly uniparental inheritance (Bivalvia: Unionida).</title>
        <authorList>
            <person name="Smith C.H."/>
        </authorList>
    </citation>
    <scope>NUCLEOTIDE SEQUENCE</scope>
    <source>
        <strain evidence="5">CHS0354</strain>
        <tissue evidence="5">Mantle</tissue>
    </source>
</reference>
<proteinExistence type="predicted"/>
<dbReference type="EMBL" id="JAEAOA010000085">
    <property type="protein sequence ID" value="KAK3605014.1"/>
    <property type="molecule type" value="Genomic_DNA"/>
</dbReference>
<dbReference type="InterPro" id="IPR013378">
    <property type="entry name" value="InlB-like_B-rpt"/>
</dbReference>
<accession>A0AAE0T804</accession>
<dbReference type="Gene3D" id="3.40.30.10">
    <property type="entry name" value="Glutaredoxin"/>
    <property type="match status" value="1"/>
</dbReference>
<reference evidence="5" key="3">
    <citation type="submission" date="2023-05" db="EMBL/GenBank/DDBJ databases">
        <authorList>
            <person name="Smith C.H."/>
        </authorList>
    </citation>
    <scope>NUCLEOTIDE SEQUENCE</scope>
    <source>
        <strain evidence="5">CHS0354</strain>
        <tissue evidence="5">Mantle</tissue>
    </source>
</reference>
<keyword evidence="3" id="KW-0812">Transmembrane</keyword>
<evidence type="ECO:0000256" key="2">
    <source>
        <dbReference type="SAM" id="MobiDB-lite"/>
    </source>
</evidence>